<dbReference type="AlphaFoldDB" id="X0X5L4"/>
<reference evidence="1" key="1">
    <citation type="journal article" date="2014" name="Front. Microbiol.">
        <title>High frequency of phylogenetically diverse reductive dehalogenase-homologous genes in deep subseafloor sedimentary metagenomes.</title>
        <authorList>
            <person name="Kawai M."/>
            <person name="Futagami T."/>
            <person name="Toyoda A."/>
            <person name="Takaki Y."/>
            <person name="Nishi S."/>
            <person name="Hori S."/>
            <person name="Arai W."/>
            <person name="Tsubouchi T."/>
            <person name="Morono Y."/>
            <person name="Uchiyama I."/>
            <person name="Ito T."/>
            <person name="Fujiyama A."/>
            <person name="Inagaki F."/>
            <person name="Takami H."/>
        </authorList>
    </citation>
    <scope>NUCLEOTIDE SEQUENCE</scope>
    <source>
        <strain evidence="1">Expedition CK06-06</strain>
    </source>
</reference>
<dbReference type="EMBL" id="BARS01047898">
    <property type="protein sequence ID" value="GAG30687.1"/>
    <property type="molecule type" value="Genomic_DNA"/>
</dbReference>
<name>X0X5L4_9ZZZZ</name>
<evidence type="ECO:0000313" key="1">
    <source>
        <dbReference type="EMBL" id="GAG30687.1"/>
    </source>
</evidence>
<gene>
    <name evidence="1" type="ORF">S01H1_71887</name>
</gene>
<organism evidence="1">
    <name type="scientific">marine sediment metagenome</name>
    <dbReference type="NCBI Taxonomy" id="412755"/>
    <lineage>
        <taxon>unclassified sequences</taxon>
        <taxon>metagenomes</taxon>
        <taxon>ecological metagenomes</taxon>
    </lineage>
</organism>
<protein>
    <submittedName>
        <fullName evidence="1">Uncharacterized protein</fullName>
    </submittedName>
</protein>
<accession>X0X5L4</accession>
<comment type="caution">
    <text evidence="1">The sequence shown here is derived from an EMBL/GenBank/DDBJ whole genome shotgun (WGS) entry which is preliminary data.</text>
</comment>
<proteinExistence type="predicted"/>
<sequence length="45" mass="5188">MQEHSSFPSRPCELAMYYQLVVMGGFFFNLDFGTVNRDGEPDVRV</sequence>